<feature type="transmembrane region" description="Helical" evidence="8">
    <location>
        <begin position="254"/>
        <end position="272"/>
    </location>
</feature>
<dbReference type="Gene3D" id="1.20.1250.20">
    <property type="entry name" value="MFS general substrate transporter like domains"/>
    <property type="match status" value="1"/>
</dbReference>
<evidence type="ECO:0000259" key="9">
    <source>
        <dbReference type="PROSITE" id="PS50850"/>
    </source>
</evidence>
<feature type="transmembrane region" description="Helical" evidence="8">
    <location>
        <begin position="15"/>
        <end position="40"/>
    </location>
</feature>
<feature type="transmembrane region" description="Helical" evidence="8">
    <location>
        <begin position="177"/>
        <end position="197"/>
    </location>
</feature>
<keyword evidence="11" id="KW-1185">Reference proteome</keyword>
<dbReference type="InterPro" id="IPR011701">
    <property type="entry name" value="MFS"/>
</dbReference>
<protein>
    <recommendedName>
        <fullName evidence="9">Major facilitator superfamily (MFS) profile domain-containing protein</fullName>
    </recommendedName>
</protein>
<gene>
    <name evidence="10" type="ORF">N7494_002908</name>
</gene>
<dbReference type="InterPro" id="IPR020846">
    <property type="entry name" value="MFS_dom"/>
</dbReference>
<feature type="transmembrane region" description="Helical" evidence="8">
    <location>
        <begin position="430"/>
        <end position="452"/>
    </location>
</feature>
<dbReference type="SUPFAM" id="SSF103473">
    <property type="entry name" value="MFS general substrate transporter"/>
    <property type="match status" value="1"/>
</dbReference>
<comment type="caution">
    <text evidence="10">The sequence shown here is derived from an EMBL/GenBank/DDBJ whole genome shotgun (WGS) entry which is preliminary data.</text>
</comment>
<dbReference type="Pfam" id="PF07690">
    <property type="entry name" value="MFS_1"/>
    <property type="match status" value="1"/>
</dbReference>
<feature type="transmembrane region" description="Helical" evidence="8">
    <location>
        <begin position="148"/>
        <end position="171"/>
    </location>
</feature>
<feature type="transmembrane region" description="Helical" evidence="8">
    <location>
        <begin position="292"/>
        <end position="311"/>
    </location>
</feature>
<name>A0AAD6D4N4_9EURO</name>
<accession>A0AAD6D4N4</accession>
<feature type="domain" description="Major facilitator superfamily (MFS) profile" evidence="9">
    <location>
        <begin position="18"/>
        <end position="456"/>
    </location>
</feature>
<proteinExistence type="inferred from homology"/>
<comment type="similarity">
    <text evidence="2">Belongs to the major facilitator superfamily. Vesicular transporter family.</text>
</comment>
<evidence type="ECO:0000256" key="3">
    <source>
        <dbReference type="ARBA" id="ARBA00022448"/>
    </source>
</evidence>
<dbReference type="PRINTS" id="PR01035">
    <property type="entry name" value="TCRTETA"/>
</dbReference>
<dbReference type="Proteomes" id="UP001220324">
    <property type="component" value="Unassembled WGS sequence"/>
</dbReference>
<evidence type="ECO:0000256" key="5">
    <source>
        <dbReference type="ARBA" id="ARBA00022989"/>
    </source>
</evidence>
<evidence type="ECO:0000256" key="1">
    <source>
        <dbReference type="ARBA" id="ARBA00004141"/>
    </source>
</evidence>
<dbReference type="InterPro" id="IPR050930">
    <property type="entry name" value="MFS_Vesicular_Transporter"/>
</dbReference>
<evidence type="ECO:0000256" key="8">
    <source>
        <dbReference type="SAM" id="Phobius"/>
    </source>
</evidence>
<organism evidence="10 11">
    <name type="scientific">Penicillium frequentans</name>
    <dbReference type="NCBI Taxonomy" id="3151616"/>
    <lineage>
        <taxon>Eukaryota</taxon>
        <taxon>Fungi</taxon>
        <taxon>Dikarya</taxon>
        <taxon>Ascomycota</taxon>
        <taxon>Pezizomycotina</taxon>
        <taxon>Eurotiomycetes</taxon>
        <taxon>Eurotiomycetidae</taxon>
        <taxon>Eurotiales</taxon>
        <taxon>Aspergillaceae</taxon>
        <taxon>Penicillium</taxon>
    </lineage>
</organism>
<evidence type="ECO:0000256" key="4">
    <source>
        <dbReference type="ARBA" id="ARBA00022692"/>
    </source>
</evidence>
<dbReference type="PROSITE" id="PS50850">
    <property type="entry name" value="MFS"/>
    <property type="match status" value="1"/>
</dbReference>
<dbReference type="InterPro" id="IPR001958">
    <property type="entry name" value="Tet-R_TetA/multi-R_MdtG-like"/>
</dbReference>
<feature type="transmembrane region" description="Helical" evidence="8">
    <location>
        <begin position="60"/>
        <end position="79"/>
    </location>
</feature>
<feature type="transmembrane region" description="Helical" evidence="8">
    <location>
        <begin position="356"/>
        <end position="382"/>
    </location>
</feature>
<feature type="compositionally biased region" description="Low complexity" evidence="7">
    <location>
        <begin position="212"/>
        <end position="223"/>
    </location>
</feature>
<dbReference type="EMBL" id="JAQIZZ010000002">
    <property type="protein sequence ID" value="KAJ5553530.1"/>
    <property type="molecule type" value="Genomic_DNA"/>
</dbReference>
<dbReference type="AlphaFoldDB" id="A0AAD6D4N4"/>
<dbReference type="PANTHER" id="PTHR23506">
    <property type="entry name" value="GH10249P"/>
    <property type="match status" value="1"/>
</dbReference>
<evidence type="ECO:0000256" key="2">
    <source>
        <dbReference type="ARBA" id="ARBA00006829"/>
    </source>
</evidence>
<keyword evidence="3" id="KW-0813">Transport</keyword>
<comment type="subcellular location">
    <subcellularLocation>
        <location evidence="1">Membrane</location>
        <topology evidence="1">Multi-pass membrane protein</topology>
    </subcellularLocation>
</comment>
<reference evidence="10 11" key="1">
    <citation type="journal article" date="2023" name="IMA Fungus">
        <title>Comparative genomic study of the Penicillium genus elucidates a diverse pangenome and 15 lateral gene transfer events.</title>
        <authorList>
            <person name="Petersen C."/>
            <person name="Sorensen T."/>
            <person name="Nielsen M.R."/>
            <person name="Sondergaard T.E."/>
            <person name="Sorensen J.L."/>
            <person name="Fitzpatrick D.A."/>
            <person name="Frisvad J.C."/>
            <person name="Nielsen K.L."/>
        </authorList>
    </citation>
    <scope>NUCLEOTIDE SEQUENCE [LARGE SCALE GENOMIC DNA]</scope>
    <source>
        <strain evidence="10 11">IBT 35679</strain>
    </source>
</reference>
<keyword evidence="5 8" id="KW-1133">Transmembrane helix</keyword>
<feature type="region of interest" description="Disordered" evidence="7">
    <location>
        <begin position="203"/>
        <end position="237"/>
    </location>
</feature>
<dbReference type="GO" id="GO:0016020">
    <property type="term" value="C:membrane"/>
    <property type="evidence" value="ECO:0007669"/>
    <property type="project" value="UniProtKB-SubCell"/>
</dbReference>
<evidence type="ECO:0000256" key="7">
    <source>
        <dbReference type="SAM" id="MobiDB-lite"/>
    </source>
</evidence>
<sequence length="456" mass="48686">MENTKVWGHRWRASLPFLMVCVSIAGFTETFSYGFIVPILPYMVENRNHIDPSKTQQVTYLLLMCYGIVSTIVSIFIGSLLDRFHSRKSPLILSLVLTIIGTILLAVSRNLAGMFIGRVLQAIGGTAAWIVGFATLKDAIDIKNIGKVFGVVRSCVSLGALAGPAVAGVLLELTGYWVTWGSVLLILAVDVAMRLLMVEQRKQKPNSGGQGSSDSESADETSTLISDDVEQLPGKDTNGPTESFFKVICLQPRVITAMLCSTVYTAILASYSTTIPVHVKDAFGWGSLPTGLLFMGLEGPIILASPLYGCLRDRIGTRIPATIGFALLAPLLWLVGAADQKGFPWSSPQSSAEATYISAIVAIGFVTNLMSSVSAIEITCAVDEEEEKRPGLFGPNGGYNRTYSMSALTASAGMLVGSFLSGSLSDAIGYYYMNSILAGISVLMAVLAFSCLSGHK</sequence>
<keyword evidence="6 8" id="KW-0472">Membrane</keyword>
<feature type="transmembrane region" description="Helical" evidence="8">
    <location>
        <begin position="91"/>
        <end position="109"/>
    </location>
</feature>
<dbReference type="InterPro" id="IPR036259">
    <property type="entry name" value="MFS_trans_sf"/>
</dbReference>
<dbReference type="PANTHER" id="PTHR23506:SF35">
    <property type="entry name" value="MAJOR FACILITATOR SUPERFAMILY (MFS) PROFILE DOMAIN-CONTAINING PROTEIN-RELATED"/>
    <property type="match status" value="1"/>
</dbReference>
<evidence type="ECO:0000256" key="6">
    <source>
        <dbReference type="ARBA" id="ARBA00023136"/>
    </source>
</evidence>
<feature type="transmembrane region" description="Helical" evidence="8">
    <location>
        <begin position="318"/>
        <end position="336"/>
    </location>
</feature>
<dbReference type="GO" id="GO:0022857">
    <property type="term" value="F:transmembrane transporter activity"/>
    <property type="evidence" value="ECO:0007669"/>
    <property type="project" value="InterPro"/>
</dbReference>
<dbReference type="CDD" id="cd17325">
    <property type="entry name" value="MFS_MdtG_SLC18_like"/>
    <property type="match status" value="1"/>
</dbReference>
<evidence type="ECO:0000313" key="11">
    <source>
        <dbReference type="Proteomes" id="UP001220324"/>
    </source>
</evidence>
<evidence type="ECO:0000313" key="10">
    <source>
        <dbReference type="EMBL" id="KAJ5553530.1"/>
    </source>
</evidence>
<keyword evidence="4 8" id="KW-0812">Transmembrane</keyword>
<feature type="transmembrane region" description="Helical" evidence="8">
    <location>
        <begin position="403"/>
        <end position="424"/>
    </location>
</feature>